<reference evidence="1" key="1">
    <citation type="submission" date="2015-01" db="EMBL/GenBank/DDBJ databases">
        <title>The Genome Sequence of Cladophialophora bantiana CBS 173.52.</title>
        <authorList>
            <consortium name="The Broad Institute Genomics Platform"/>
            <person name="Cuomo C."/>
            <person name="de Hoog S."/>
            <person name="Gorbushina A."/>
            <person name="Stielow B."/>
            <person name="Teixiera M."/>
            <person name="Abouelleil A."/>
            <person name="Chapman S.B."/>
            <person name="Priest M."/>
            <person name="Young S.K."/>
            <person name="Wortman J."/>
            <person name="Nusbaum C."/>
            <person name="Birren B."/>
        </authorList>
    </citation>
    <scope>NUCLEOTIDE SEQUENCE [LARGE SCALE GENOMIC DNA]</scope>
    <source>
        <strain evidence="1">CBS 173.52</strain>
    </source>
</reference>
<dbReference type="VEuPathDB" id="FungiDB:Z519_01704"/>
<accession>A0A0D2I4E4</accession>
<evidence type="ECO:0000313" key="1">
    <source>
        <dbReference type="EMBL" id="KIW98120.1"/>
    </source>
</evidence>
<dbReference type="AlphaFoldDB" id="A0A0D2I4E4"/>
<gene>
    <name evidence="1" type="ORF">Z519_01704</name>
</gene>
<dbReference type="RefSeq" id="XP_016624789.1">
    <property type="nucleotide sequence ID" value="XM_016759461.1"/>
</dbReference>
<keyword evidence="2" id="KW-1185">Reference proteome</keyword>
<protein>
    <submittedName>
        <fullName evidence="1">Uncharacterized protein</fullName>
    </submittedName>
</protein>
<proteinExistence type="predicted"/>
<dbReference type="GeneID" id="27694632"/>
<dbReference type="HOGENOM" id="CLU_572371_0_0_1"/>
<dbReference type="Proteomes" id="UP000053789">
    <property type="component" value="Unassembled WGS sequence"/>
</dbReference>
<dbReference type="EMBL" id="KN846981">
    <property type="protein sequence ID" value="KIW98120.1"/>
    <property type="molecule type" value="Genomic_DNA"/>
</dbReference>
<dbReference type="OrthoDB" id="10254945at2759"/>
<organism evidence="1 2">
    <name type="scientific">Cladophialophora bantiana (strain ATCC 10958 / CBS 173.52 / CDC B-1940 / NIH 8579)</name>
    <name type="common">Xylohypha bantiana</name>
    <dbReference type="NCBI Taxonomy" id="1442370"/>
    <lineage>
        <taxon>Eukaryota</taxon>
        <taxon>Fungi</taxon>
        <taxon>Dikarya</taxon>
        <taxon>Ascomycota</taxon>
        <taxon>Pezizomycotina</taxon>
        <taxon>Eurotiomycetes</taxon>
        <taxon>Chaetothyriomycetidae</taxon>
        <taxon>Chaetothyriales</taxon>
        <taxon>Herpotrichiellaceae</taxon>
        <taxon>Cladophialophora</taxon>
    </lineage>
</organism>
<name>A0A0D2I4E4_CLAB1</name>
<evidence type="ECO:0000313" key="2">
    <source>
        <dbReference type="Proteomes" id="UP000053789"/>
    </source>
</evidence>
<sequence>MSPATVTDADSFSDRDLFPDPDLKSWQQAFSARHENICHAPSTPDPGGKIYKTFSRCNFSRLDIIRGLDRPVDAWLDPKLTISDLFYDRIRSALVLATRFCKYTSEFFNILLFGDIGKDLCEDGKIVYDYLQKLKHRSRTFPDMMDDLHNVQFFTGYHPDSRTDVYASTYFGLNSKFATFFTHLHYDTFEDDVKDLMLVSLAITLVHELAHVWYALRRMEIARKGNLPLCIAMRREPYFYGTERVPELGSSWELFAFNGMPHLNCSDDVPYAEAKGLLLVPRRASSDKANEVVVDSYVVSAFLNQECWDMLDTLLIGDLCIRYKPVIGKGLLERMQTAVTMICFTIEHGRLPSLEEVAKEKDMMLPHSAKGQQLAKAGLPDLVPLTSTLPTVAEITKITNMMKVGLHISALEFPTTAKEEHTNYAPQWALCQAKAKSDPTYLADRAANKKRIERHNADETVQGAITNHHSTAGDANR</sequence>